<dbReference type="Proteomes" id="UP000808349">
    <property type="component" value="Unassembled WGS sequence"/>
</dbReference>
<dbReference type="InterPro" id="IPR025738">
    <property type="entry name" value="BatD"/>
</dbReference>
<reference evidence="1 2" key="1">
    <citation type="submission" date="2020-10" db="EMBL/GenBank/DDBJ databases">
        <title>Connecting structure to function with the recovery of over 1000 high-quality activated sludge metagenome-assembled genomes encoding full-length rRNA genes using long-read sequencing.</title>
        <authorList>
            <person name="Singleton C.M."/>
            <person name="Petriglieri F."/>
            <person name="Kristensen J.M."/>
            <person name="Kirkegaard R.H."/>
            <person name="Michaelsen T.Y."/>
            <person name="Andersen M.H."/>
            <person name="Karst S.M."/>
            <person name="Dueholm M.S."/>
            <person name="Nielsen P.H."/>
            <person name="Albertsen M."/>
        </authorList>
    </citation>
    <scope>NUCLEOTIDE SEQUENCE [LARGE SCALE GENOMIC DNA]</scope>
    <source>
        <strain evidence="1">Ribe_18-Q3-R11-54_BAT3C.373</strain>
    </source>
</reference>
<evidence type="ECO:0000313" key="2">
    <source>
        <dbReference type="Proteomes" id="UP000808349"/>
    </source>
</evidence>
<protein>
    <submittedName>
        <fullName evidence="1">BatD family protein</fullName>
    </submittedName>
</protein>
<gene>
    <name evidence="1" type="ORF">IPO85_06475</name>
</gene>
<accession>A0A9D7XE21</accession>
<name>A0A9D7XE21_9BACT</name>
<proteinExistence type="predicted"/>
<dbReference type="Pfam" id="PF13584">
    <property type="entry name" value="BatD"/>
    <property type="match status" value="1"/>
</dbReference>
<comment type="caution">
    <text evidence="1">The sequence shown here is derived from an EMBL/GenBank/DDBJ whole genome shotgun (WGS) entry which is preliminary data.</text>
</comment>
<dbReference type="EMBL" id="JADKFW010000004">
    <property type="protein sequence ID" value="MBK9717146.1"/>
    <property type="molecule type" value="Genomic_DNA"/>
</dbReference>
<evidence type="ECO:0000313" key="1">
    <source>
        <dbReference type="EMBL" id="MBK9717146.1"/>
    </source>
</evidence>
<sequence length="158" mass="17886">MKKLILLICCFSFYKLSAQNEALKVEVSSDTILLGNYFEVKFILQNVDGEFIAPQFPGLKIIAGPNRASSYSYINGIINQSSSYVYYLKPELEGDYIIDPAILKTNDGELKTPQLKIFVASNPNNIRQNPSRTYEMDDPLIITPPTVPQKNKKKVYKI</sequence>
<dbReference type="AlphaFoldDB" id="A0A9D7XE21"/>
<organism evidence="1 2">
    <name type="scientific">Candidatus Defluviibacterium haderslevense</name>
    <dbReference type="NCBI Taxonomy" id="2981993"/>
    <lineage>
        <taxon>Bacteria</taxon>
        <taxon>Pseudomonadati</taxon>
        <taxon>Bacteroidota</taxon>
        <taxon>Saprospiria</taxon>
        <taxon>Saprospirales</taxon>
        <taxon>Saprospiraceae</taxon>
        <taxon>Candidatus Defluviibacterium</taxon>
    </lineage>
</organism>